<comment type="cofactor">
    <cofactor evidence="2">
        <name>Mg(2+)</name>
        <dbReference type="ChEBI" id="CHEBI:18420"/>
    </cofactor>
</comment>
<dbReference type="SUPFAM" id="SSF55874">
    <property type="entry name" value="ATPase domain of HSP90 chaperone/DNA topoisomerase II/histidine kinase"/>
    <property type="match status" value="1"/>
</dbReference>
<evidence type="ECO:0000256" key="5">
    <source>
        <dbReference type="ARBA" id="ARBA00022723"/>
    </source>
</evidence>
<keyword evidence="11" id="KW-0413">Isomerase</keyword>
<dbReference type="Gene3D" id="3.30.230.10">
    <property type="match status" value="1"/>
</dbReference>
<keyword evidence="10" id="KW-0238">DNA-binding</keyword>
<dbReference type="SMART" id="SM00433">
    <property type="entry name" value="TOP2c"/>
    <property type="match status" value="1"/>
</dbReference>
<dbReference type="InterPro" id="IPR013759">
    <property type="entry name" value="Topo_IIA_B_C"/>
</dbReference>
<dbReference type="GO" id="GO:0006265">
    <property type="term" value="P:DNA topological change"/>
    <property type="evidence" value="ECO:0007669"/>
    <property type="project" value="InterPro"/>
</dbReference>
<dbReference type="Pfam" id="PF00204">
    <property type="entry name" value="DNA_gyraseB"/>
    <property type="match status" value="1"/>
</dbReference>
<dbReference type="Proteomes" id="UP000727962">
    <property type="component" value="Unassembled WGS sequence"/>
</dbReference>
<organism evidence="14 15">
    <name type="scientific">Fimbriimonas ginsengisoli</name>
    <dbReference type="NCBI Taxonomy" id="1005039"/>
    <lineage>
        <taxon>Bacteria</taxon>
        <taxon>Bacillati</taxon>
        <taxon>Armatimonadota</taxon>
        <taxon>Fimbriimonadia</taxon>
        <taxon>Fimbriimonadales</taxon>
        <taxon>Fimbriimonadaceae</taxon>
        <taxon>Fimbriimonas</taxon>
    </lineage>
</organism>
<dbReference type="InterPro" id="IPR001241">
    <property type="entry name" value="Topo_IIA"/>
</dbReference>
<dbReference type="Pfam" id="PF02518">
    <property type="entry name" value="HATPase_c"/>
    <property type="match status" value="1"/>
</dbReference>
<dbReference type="Pfam" id="PF00986">
    <property type="entry name" value="DNA_gyraseB_C"/>
    <property type="match status" value="1"/>
</dbReference>
<dbReference type="InterPro" id="IPR036890">
    <property type="entry name" value="HATPase_C_sf"/>
</dbReference>
<evidence type="ECO:0000256" key="3">
    <source>
        <dbReference type="ARBA" id="ARBA00010708"/>
    </source>
</evidence>
<dbReference type="EC" id="5.6.2.2" evidence="4"/>
<dbReference type="SUPFAM" id="SSF54211">
    <property type="entry name" value="Ribosomal protein S5 domain 2-like"/>
    <property type="match status" value="1"/>
</dbReference>
<sequence length="704" mass="78600">MPHNKPDDQLQVIEALTAEAAEHYKADQIQVLEGLEAVRKRPHMYVGDNAKKGLHQMFREVLDNSVDEALAGYCNEIKVSHLSDNSMMVEDNGRGIPVDMHVKMGVSALQVVMTVLHAGGKFGGTSYKTSGGLHGVGVSCTNALSEWLEATVRRGGKLHFQRYEKGRPVEAVKVVGKAQGTGTKVHWKADPTVLNETEYDIHLIKSRLRELAYLNPTVQFEFVDENQEDANEVFHYQRGIPQLVEDLNEGKETLHNVIFFKRAKDTTEIEVALQYHDGYTETLLAFSNTIHQPDGGTHVSGFFAALTRVINAYARRTGFLKEKDHNFSSEDVTDGLTAVISLRLENPSYNSQDKVKLVTPEVQGLTNSLVGDGLTDFLENNPGIARRIIEKSVIAQRAREAARKAAEAVKRSSAMDSFGLPGKLVDCVSRDPSKCELFLVEGDSAGGSAKGARDRMTQALLPLRGKILNVERARIDKALDNEEIKAMIAALGIGIDLTLGRGQVEEAVETVEEPFEGEEAAEPAGNGAPKVNGKKSSKRDPKEREVLFDLSKLRYDKIIIMTDADVDGEHIRTLLLTFFYRFMKPLMAARHIYLAQPPLFVIKVGNNERHYAMTAEERDDIIKGLKKRNYTVTRFKGLGEMDAEQLEETTMDPAKRRLVQVVLEPGYEIEIETMFSRLMGEKVEPRREYIEAHARQAGNVDWHY</sequence>
<dbReference type="GO" id="GO:0003677">
    <property type="term" value="F:DNA binding"/>
    <property type="evidence" value="ECO:0007669"/>
    <property type="project" value="UniProtKB-KW"/>
</dbReference>
<keyword evidence="7" id="KW-0067">ATP-binding</keyword>
<gene>
    <name evidence="14" type="ORF">HYR64_06650</name>
</gene>
<feature type="region of interest" description="Disordered" evidence="12">
    <location>
        <begin position="513"/>
        <end position="542"/>
    </location>
</feature>
<evidence type="ECO:0000256" key="9">
    <source>
        <dbReference type="ARBA" id="ARBA00023029"/>
    </source>
</evidence>
<name>A0A931LSQ0_FIMGI</name>
<proteinExistence type="inferred from homology"/>
<keyword evidence="8" id="KW-0460">Magnesium</keyword>
<evidence type="ECO:0000259" key="13">
    <source>
        <dbReference type="PROSITE" id="PS50880"/>
    </source>
</evidence>
<evidence type="ECO:0000313" key="14">
    <source>
        <dbReference type="EMBL" id="MBI1756770.1"/>
    </source>
</evidence>
<comment type="caution">
    <text evidence="14">The sequence shown here is derived from an EMBL/GenBank/DDBJ whole genome shotgun (WGS) entry which is preliminary data.</text>
</comment>
<keyword evidence="5" id="KW-0479">Metal-binding</keyword>
<dbReference type="Gene3D" id="3.30.565.10">
    <property type="entry name" value="Histidine kinase-like ATPase, C-terminal domain"/>
    <property type="match status" value="1"/>
</dbReference>
<evidence type="ECO:0000256" key="12">
    <source>
        <dbReference type="SAM" id="MobiDB-lite"/>
    </source>
</evidence>
<evidence type="ECO:0000256" key="1">
    <source>
        <dbReference type="ARBA" id="ARBA00000185"/>
    </source>
</evidence>
<evidence type="ECO:0000256" key="4">
    <source>
        <dbReference type="ARBA" id="ARBA00012895"/>
    </source>
</evidence>
<dbReference type="InterPro" id="IPR002288">
    <property type="entry name" value="DNA_gyrase_B_C"/>
</dbReference>
<dbReference type="InterPro" id="IPR013506">
    <property type="entry name" value="Topo_IIA_bsu_dom2"/>
</dbReference>
<dbReference type="GO" id="GO:0005524">
    <property type="term" value="F:ATP binding"/>
    <property type="evidence" value="ECO:0007669"/>
    <property type="project" value="UniProtKB-KW"/>
</dbReference>
<evidence type="ECO:0000256" key="7">
    <source>
        <dbReference type="ARBA" id="ARBA00022840"/>
    </source>
</evidence>
<dbReference type="FunFam" id="3.30.565.10:FF:000002">
    <property type="entry name" value="DNA gyrase subunit B"/>
    <property type="match status" value="1"/>
</dbReference>
<dbReference type="PRINTS" id="PR00418">
    <property type="entry name" value="TPI2FAMILY"/>
</dbReference>
<evidence type="ECO:0000256" key="2">
    <source>
        <dbReference type="ARBA" id="ARBA00001946"/>
    </source>
</evidence>
<evidence type="ECO:0000313" key="15">
    <source>
        <dbReference type="Proteomes" id="UP000727962"/>
    </source>
</evidence>
<dbReference type="InterPro" id="IPR006171">
    <property type="entry name" value="TOPRIM_dom"/>
</dbReference>
<evidence type="ECO:0000256" key="10">
    <source>
        <dbReference type="ARBA" id="ARBA00023125"/>
    </source>
</evidence>
<dbReference type="PROSITE" id="PS50880">
    <property type="entry name" value="TOPRIM"/>
    <property type="match status" value="1"/>
</dbReference>
<dbReference type="InterPro" id="IPR000565">
    <property type="entry name" value="Topo_IIA_B"/>
</dbReference>
<dbReference type="EMBL" id="JACOSL010000039">
    <property type="protein sequence ID" value="MBI1756770.1"/>
    <property type="molecule type" value="Genomic_DNA"/>
</dbReference>
<dbReference type="Gene3D" id="3.40.50.670">
    <property type="match status" value="1"/>
</dbReference>
<dbReference type="Pfam" id="PF01751">
    <property type="entry name" value="Toprim"/>
    <property type="match status" value="1"/>
</dbReference>
<protein>
    <recommendedName>
        <fullName evidence="4">DNA topoisomerase (ATP-hydrolyzing)</fullName>
        <ecNumber evidence="4">5.6.2.2</ecNumber>
    </recommendedName>
</protein>
<dbReference type="InterPro" id="IPR013760">
    <property type="entry name" value="Topo_IIA-like_dom_sf"/>
</dbReference>
<dbReference type="InterPro" id="IPR018522">
    <property type="entry name" value="TopoIIA_CS"/>
</dbReference>
<keyword evidence="9" id="KW-0799">Topoisomerase</keyword>
<comment type="similarity">
    <text evidence="3">Belongs to the type II topoisomerase GyrB family.</text>
</comment>
<dbReference type="GO" id="GO:0034335">
    <property type="term" value="F:DNA negative supercoiling activity"/>
    <property type="evidence" value="ECO:0007669"/>
    <property type="project" value="UniProtKB-ARBA"/>
</dbReference>
<dbReference type="SMART" id="SM00387">
    <property type="entry name" value="HATPase_c"/>
    <property type="match status" value="1"/>
</dbReference>
<accession>A0A931LSQ0</accession>
<reference evidence="14" key="1">
    <citation type="submission" date="2020-07" db="EMBL/GenBank/DDBJ databases">
        <title>Huge and variable diversity of episymbiotic CPR bacteria and DPANN archaea in groundwater ecosystems.</title>
        <authorList>
            <person name="He C.Y."/>
            <person name="Keren R."/>
            <person name="Whittaker M."/>
            <person name="Farag I.F."/>
            <person name="Doudna J."/>
            <person name="Cate J.H.D."/>
            <person name="Banfield J.F."/>
        </authorList>
    </citation>
    <scope>NUCLEOTIDE SEQUENCE</scope>
    <source>
        <strain evidence="14">NC_groundwater_17_Pr7_B-0.1um_64_12</strain>
    </source>
</reference>
<dbReference type="GO" id="GO:0046872">
    <property type="term" value="F:metal ion binding"/>
    <property type="evidence" value="ECO:0007669"/>
    <property type="project" value="UniProtKB-KW"/>
</dbReference>
<dbReference type="InterPro" id="IPR020568">
    <property type="entry name" value="Ribosomal_Su5_D2-typ_SF"/>
</dbReference>
<dbReference type="InterPro" id="IPR014721">
    <property type="entry name" value="Ribsml_uS5_D2-typ_fold_subgr"/>
</dbReference>
<dbReference type="AlphaFoldDB" id="A0A931LSQ0"/>
<comment type="catalytic activity">
    <reaction evidence="1">
        <text>ATP-dependent breakage, passage and rejoining of double-stranded DNA.</text>
        <dbReference type="EC" id="5.6.2.2"/>
    </reaction>
</comment>
<keyword evidence="6" id="KW-0547">Nucleotide-binding</keyword>
<dbReference type="InterPro" id="IPR003594">
    <property type="entry name" value="HATPase_dom"/>
</dbReference>
<dbReference type="PROSITE" id="PS00177">
    <property type="entry name" value="TOPOISOMERASE_II"/>
    <property type="match status" value="1"/>
</dbReference>
<feature type="domain" description="Toprim" evidence="13">
    <location>
        <begin position="435"/>
        <end position="598"/>
    </location>
</feature>
<dbReference type="PANTHER" id="PTHR45866">
    <property type="entry name" value="DNA GYRASE/TOPOISOMERASE SUBUNIT B"/>
    <property type="match status" value="1"/>
</dbReference>
<dbReference type="SUPFAM" id="SSF56719">
    <property type="entry name" value="Type II DNA topoisomerase"/>
    <property type="match status" value="2"/>
</dbReference>
<evidence type="ECO:0000256" key="11">
    <source>
        <dbReference type="ARBA" id="ARBA00023235"/>
    </source>
</evidence>
<evidence type="ECO:0000256" key="8">
    <source>
        <dbReference type="ARBA" id="ARBA00022842"/>
    </source>
</evidence>
<dbReference type="PANTHER" id="PTHR45866:SF1">
    <property type="entry name" value="DNA GYRASE SUBUNIT B, MITOCHONDRIAL"/>
    <property type="match status" value="1"/>
</dbReference>
<evidence type="ECO:0000256" key="6">
    <source>
        <dbReference type="ARBA" id="ARBA00022741"/>
    </source>
</evidence>
<dbReference type="CDD" id="cd16928">
    <property type="entry name" value="HATPase_GyrB-like"/>
    <property type="match status" value="1"/>
</dbReference>
<dbReference type="PRINTS" id="PR01159">
    <property type="entry name" value="DNAGYRASEB"/>
</dbReference>